<organism evidence="3 4">
    <name type="scientific">Turnera subulata</name>
    <dbReference type="NCBI Taxonomy" id="218843"/>
    <lineage>
        <taxon>Eukaryota</taxon>
        <taxon>Viridiplantae</taxon>
        <taxon>Streptophyta</taxon>
        <taxon>Embryophyta</taxon>
        <taxon>Tracheophyta</taxon>
        <taxon>Spermatophyta</taxon>
        <taxon>Magnoliopsida</taxon>
        <taxon>eudicotyledons</taxon>
        <taxon>Gunneridae</taxon>
        <taxon>Pentapetalae</taxon>
        <taxon>rosids</taxon>
        <taxon>fabids</taxon>
        <taxon>Malpighiales</taxon>
        <taxon>Passifloraceae</taxon>
        <taxon>Turnera</taxon>
    </lineage>
</organism>
<keyword evidence="1" id="KW-0862">Zinc</keyword>
<evidence type="ECO:0000256" key="1">
    <source>
        <dbReference type="RuleBase" id="RU365030"/>
    </source>
</evidence>
<dbReference type="GO" id="GO:0006886">
    <property type="term" value="P:intracellular protein transport"/>
    <property type="evidence" value="ECO:0007669"/>
    <property type="project" value="InterPro"/>
</dbReference>
<gene>
    <name evidence="3" type="ORF">Tsubulata_021853</name>
</gene>
<keyword evidence="1" id="KW-0813">Transport</keyword>
<keyword evidence="1" id="KW-0653">Protein transport</keyword>
<evidence type="ECO:0000313" key="3">
    <source>
        <dbReference type="EMBL" id="KAJ4839061.1"/>
    </source>
</evidence>
<dbReference type="AlphaFoldDB" id="A0A9Q0FZ83"/>
<dbReference type="GO" id="GO:0090110">
    <property type="term" value="P:COPII-coated vesicle cargo loading"/>
    <property type="evidence" value="ECO:0007669"/>
    <property type="project" value="TreeGrafter"/>
</dbReference>
<keyword evidence="1" id="KW-0931">ER-Golgi transport</keyword>
<comment type="similarity">
    <text evidence="1">Belongs to the SEC23/SEC24 family. SEC23 subfamily.</text>
</comment>
<dbReference type="PANTHER" id="PTHR11141:SF2">
    <property type="entry name" value="PROTEIN TRANSPORT PROTEIN SEC23 C"/>
    <property type="match status" value="1"/>
</dbReference>
<dbReference type="InterPro" id="IPR006896">
    <property type="entry name" value="Sec23/24_trunk_dom"/>
</dbReference>
<dbReference type="InterPro" id="IPR036465">
    <property type="entry name" value="vWFA_dom_sf"/>
</dbReference>
<dbReference type="SUPFAM" id="SSF53300">
    <property type="entry name" value="vWA-like"/>
    <property type="match status" value="1"/>
</dbReference>
<reference evidence="3" key="1">
    <citation type="submission" date="2022-02" db="EMBL/GenBank/DDBJ databases">
        <authorList>
            <person name="Henning P.M."/>
            <person name="McCubbin A.G."/>
            <person name="Shore J.S."/>
        </authorList>
    </citation>
    <scope>NUCLEOTIDE SEQUENCE</scope>
    <source>
        <strain evidence="3">F60SS</strain>
        <tissue evidence="3">Leaves</tissue>
    </source>
</reference>
<sequence length="245" mass="26737">MARFVNRVGSNPQLLSSNAGGSSLFPSRKFQSSYCQPLLSRSSVPSSSSRAPHSRKSFLVRVAGFSATPSDFAEPIRKSSLSGRKQMIPSVNGISVPSRYVIPISAMYTPIKPFSDMPVLPYSPLRCHTLPPELFPQYTTVEYQQDTLPNAFSPPPLTCLCVVDTCLLEQEIGFLRSALSQAMHLIPDTSLVGLITFGIFVQVHELGFPHLPKRPMSSTAVPYTDRTEVGINRYDSLNGAASVGK</sequence>
<dbReference type="GO" id="GO:0005789">
    <property type="term" value="C:endoplasmic reticulum membrane"/>
    <property type="evidence" value="ECO:0007669"/>
    <property type="project" value="UniProtKB-SubCell"/>
</dbReference>
<evidence type="ECO:0000313" key="4">
    <source>
        <dbReference type="Proteomes" id="UP001141552"/>
    </source>
</evidence>
<keyword evidence="1" id="KW-0472">Membrane</keyword>
<feature type="domain" description="Sec23/Sec24 trunk" evidence="2">
    <location>
        <begin position="154"/>
        <end position="214"/>
    </location>
</feature>
<dbReference type="Pfam" id="PF04811">
    <property type="entry name" value="Sec23_trunk"/>
    <property type="match status" value="1"/>
</dbReference>
<keyword evidence="1" id="KW-0963">Cytoplasm</keyword>
<dbReference type="Gene3D" id="3.40.50.410">
    <property type="entry name" value="von Willebrand factor, type A domain"/>
    <property type="match status" value="1"/>
</dbReference>
<keyword evidence="1" id="KW-0256">Endoplasmic reticulum</keyword>
<accession>A0A9Q0FZ83</accession>
<dbReference type="EMBL" id="JAKUCV010003407">
    <property type="protein sequence ID" value="KAJ4839061.1"/>
    <property type="molecule type" value="Genomic_DNA"/>
</dbReference>
<name>A0A9Q0FZ83_9ROSI</name>
<keyword evidence="4" id="KW-1185">Reference proteome</keyword>
<proteinExistence type="inferred from homology"/>
<dbReference type="GO" id="GO:0070971">
    <property type="term" value="C:endoplasmic reticulum exit site"/>
    <property type="evidence" value="ECO:0007669"/>
    <property type="project" value="TreeGrafter"/>
</dbReference>
<dbReference type="OrthoDB" id="10256289at2759"/>
<dbReference type="PANTHER" id="PTHR11141">
    <property type="entry name" value="PROTEIN TRANSPORT PROTEIN SEC23"/>
    <property type="match status" value="1"/>
</dbReference>
<dbReference type="InterPro" id="IPR037364">
    <property type="entry name" value="Sec23"/>
</dbReference>
<dbReference type="GO" id="GO:0030127">
    <property type="term" value="C:COPII vesicle coat"/>
    <property type="evidence" value="ECO:0007669"/>
    <property type="project" value="InterPro"/>
</dbReference>
<protein>
    <recommendedName>
        <fullName evidence="1">Protein transport protein SEC23</fullName>
    </recommendedName>
</protein>
<dbReference type="GO" id="GO:0046872">
    <property type="term" value="F:metal ion binding"/>
    <property type="evidence" value="ECO:0007669"/>
    <property type="project" value="UniProtKB-KW"/>
</dbReference>
<dbReference type="Proteomes" id="UP001141552">
    <property type="component" value="Unassembled WGS sequence"/>
</dbReference>
<dbReference type="GO" id="GO:0005096">
    <property type="term" value="F:GTPase activator activity"/>
    <property type="evidence" value="ECO:0007669"/>
    <property type="project" value="TreeGrafter"/>
</dbReference>
<evidence type="ECO:0000259" key="2">
    <source>
        <dbReference type="Pfam" id="PF04811"/>
    </source>
</evidence>
<dbReference type="Gene3D" id="2.60.40.1670">
    <property type="entry name" value="beta-sandwich domain of Sec23/24"/>
    <property type="match status" value="1"/>
</dbReference>
<comment type="subcellular location">
    <subcellularLocation>
        <location evidence="1">Cytoplasmic vesicle</location>
        <location evidence="1">COPII-coated vesicle membrane</location>
        <topology evidence="1">Peripheral membrane protein</topology>
        <orientation evidence="1">Cytoplasmic side</orientation>
    </subcellularLocation>
    <subcellularLocation>
        <location evidence="1">Endoplasmic reticulum membrane</location>
        <topology evidence="1">Peripheral membrane protein</topology>
        <orientation evidence="1">Cytoplasmic side</orientation>
    </subcellularLocation>
</comment>
<dbReference type="SUPFAM" id="SSF81995">
    <property type="entry name" value="beta-sandwich domain of Sec23/24"/>
    <property type="match status" value="1"/>
</dbReference>
<comment type="function">
    <text evidence="1">Component of the coat protein complex II (COPII) which promotes the formation of transport vesicles from the endoplasmic reticulum (ER). The coat has two main functions, the physical deformation of the endoplasmic reticulum membrane into vesicles and the selection of cargo molecules.</text>
</comment>
<keyword evidence="1" id="KW-0968">Cytoplasmic vesicle</keyword>
<reference evidence="3" key="2">
    <citation type="journal article" date="2023" name="Plants (Basel)">
        <title>Annotation of the Turnera subulata (Passifloraceae) Draft Genome Reveals the S-Locus Evolved after the Divergence of Turneroideae from Passifloroideae in a Stepwise Manner.</title>
        <authorList>
            <person name="Henning P.M."/>
            <person name="Roalson E.H."/>
            <person name="Mir W."/>
            <person name="McCubbin A.G."/>
            <person name="Shore J.S."/>
        </authorList>
    </citation>
    <scope>NUCLEOTIDE SEQUENCE</scope>
    <source>
        <strain evidence="3">F60SS</strain>
    </source>
</reference>
<comment type="caution">
    <text evidence="3">The sequence shown here is derived from an EMBL/GenBank/DDBJ whole genome shotgun (WGS) entry which is preliminary data.</text>
</comment>
<keyword evidence="1" id="KW-0479">Metal-binding</keyword>